<keyword evidence="4" id="KW-1185">Reference proteome</keyword>
<dbReference type="InterPro" id="IPR029069">
    <property type="entry name" value="HotDog_dom_sf"/>
</dbReference>
<evidence type="ECO:0000313" key="3">
    <source>
        <dbReference type="EMBL" id="TCS95086.1"/>
    </source>
</evidence>
<reference evidence="3 4" key="1">
    <citation type="submission" date="2019-03" db="EMBL/GenBank/DDBJ databases">
        <title>Genomic Encyclopedia of Type Strains, Phase IV (KMG-IV): sequencing the most valuable type-strain genomes for metagenomic binning, comparative biology and taxonomic classification.</title>
        <authorList>
            <person name="Goeker M."/>
        </authorList>
    </citation>
    <scope>NUCLEOTIDE SEQUENCE [LARGE SCALE GENOMIC DNA]</scope>
    <source>
        <strain evidence="3 4">DSM 45707</strain>
    </source>
</reference>
<dbReference type="PANTHER" id="PTHR31793">
    <property type="entry name" value="4-HYDROXYBENZOYL-COA THIOESTERASE FAMILY MEMBER"/>
    <property type="match status" value="1"/>
</dbReference>
<evidence type="ECO:0000313" key="4">
    <source>
        <dbReference type="Proteomes" id="UP000294937"/>
    </source>
</evidence>
<dbReference type="SUPFAM" id="SSF54637">
    <property type="entry name" value="Thioesterase/thiol ester dehydrase-isomerase"/>
    <property type="match status" value="1"/>
</dbReference>
<accession>A0A4R3LCB5</accession>
<dbReference type="Pfam" id="PF13279">
    <property type="entry name" value="4HBT_2"/>
    <property type="match status" value="1"/>
</dbReference>
<dbReference type="InterPro" id="IPR006684">
    <property type="entry name" value="YbgC/YbaW"/>
</dbReference>
<dbReference type="PIRSF" id="PIRSF003230">
    <property type="entry name" value="YbgC"/>
    <property type="match status" value="1"/>
</dbReference>
<dbReference type="OrthoDB" id="9799036at2"/>
<dbReference type="AlphaFoldDB" id="A0A4R3LCB5"/>
<dbReference type="InterPro" id="IPR050563">
    <property type="entry name" value="4-hydroxybenzoyl-CoA_TE"/>
</dbReference>
<dbReference type="RefSeq" id="WP_131924438.1">
    <property type="nucleotide sequence ID" value="NZ_SMAG01000003.1"/>
</dbReference>
<keyword evidence="2 3" id="KW-0378">Hydrolase</keyword>
<protein>
    <submittedName>
        <fullName evidence="3">Acyl-CoA thioester hydrolase</fullName>
    </submittedName>
</protein>
<sequence>MSQTWPPKDLAQWFKDFRYFTPIQVRFSDTDLIGHINNVSYITYFEFGRVQYLKDLGLYQLLAEPEPGKKGTIVAASIECHYLRPAYYEQEIQIGARVSRIGNSSFDFQYAVTIPAEKSIAAIGKGAVVYIDPQTGKSQPLPEEAKNIMLSYEENITV</sequence>
<gene>
    <name evidence="3" type="ORF">EDD58_103512</name>
</gene>
<comment type="similarity">
    <text evidence="1">Belongs to the 4-hydroxybenzoyl-CoA thioesterase family.</text>
</comment>
<evidence type="ECO:0000256" key="1">
    <source>
        <dbReference type="ARBA" id="ARBA00005953"/>
    </source>
</evidence>
<name>A0A4R3LCB5_9BACL</name>
<dbReference type="Proteomes" id="UP000294937">
    <property type="component" value="Unassembled WGS sequence"/>
</dbReference>
<dbReference type="PANTHER" id="PTHR31793:SF24">
    <property type="entry name" value="LONG-CHAIN ACYL-COA THIOESTERASE FADM"/>
    <property type="match status" value="1"/>
</dbReference>
<organism evidence="3 4">
    <name type="scientific">Hazenella coriacea</name>
    <dbReference type="NCBI Taxonomy" id="1179467"/>
    <lineage>
        <taxon>Bacteria</taxon>
        <taxon>Bacillati</taxon>
        <taxon>Bacillota</taxon>
        <taxon>Bacilli</taxon>
        <taxon>Bacillales</taxon>
        <taxon>Thermoactinomycetaceae</taxon>
        <taxon>Hazenella</taxon>
    </lineage>
</organism>
<dbReference type="EMBL" id="SMAG01000003">
    <property type="protein sequence ID" value="TCS95086.1"/>
    <property type="molecule type" value="Genomic_DNA"/>
</dbReference>
<comment type="caution">
    <text evidence="3">The sequence shown here is derived from an EMBL/GenBank/DDBJ whole genome shotgun (WGS) entry which is preliminary data.</text>
</comment>
<dbReference type="GO" id="GO:0047617">
    <property type="term" value="F:fatty acyl-CoA hydrolase activity"/>
    <property type="evidence" value="ECO:0007669"/>
    <property type="project" value="TreeGrafter"/>
</dbReference>
<evidence type="ECO:0000256" key="2">
    <source>
        <dbReference type="ARBA" id="ARBA00022801"/>
    </source>
</evidence>
<proteinExistence type="inferred from homology"/>
<dbReference type="CDD" id="cd00586">
    <property type="entry name" value="4HBT"/>
    <property type="match status" value="1"/>
</dbReference>
<dbReference type="Gene3D" id="3.10.129.10">
    <property type="entry name" value="Hotdog Thioesterase"/>
    <property type="match status" value="1"/>
</dbReference>